<evidence type="ECO:0000313" key="2">
    <source>
        <dbReference type="Proteomes" id="UP001480595"/>
    </source>
</evidence>
<protein>
    <submittedName>
        <fullName evidence="1">Uncharacterized protein</fullName>
    </submittedName>
</protein>
<proteinExistence type="predicted"/>
<accession>A0ABR1UGW5</accession>
<name>A0ABR1UGW5_9PEZI</name>
<organism evidence="1 2">
    <name type="scientific">Apiospora phragmitis</name>
    <dbReference type="NCBI Taxonomy" id="2905665"/>
    <lineage>
        <taxon>Eukaryota</taxon>
        <taxon>Fungi</taxon>
        <taxon>Dikarya</taxon>
        <taxon>Ascomycota</taxon>
        <taxon>Pezizomycotina</taxon>
        <taxon>Sordariomycetes</taxon>
        <taxon>Xylariomycetidae</taxon>
        <taxon>Amphisphaeriales</taxon>
        <taxon>Apiosporaceae</taxon>
        <taxon>Apiospora</taxon>
    </lineage>
</organism>
<dbReference type="EMBL" id="JAQQWL010000009">
    <property type="protein sequence ID" value="KAK8058141.1"/>
    <property type="molecule type" value="Genomic_DNA"/>
</dbReference>
<sequence>MKSGPWLYYHSEPVGGAGTDLDIPGELDLDVVCPSSTTNEDRKELFDSIGVTCASVTNVRNVLTKFYQGSFRLNLSQSAYYFHFLYLTHHQAITPPDHTSIRIMSDKAQFVIPTLCDNIYVRDENPYGPGQLLEPTPAGGLFGDGGPGFEVIYVHVNYLEHAPSPLNGGMESLKDWLHRHLNVRRYIPIADAEGKNLIGPMKVIGLHATAVLYKSLKLSWYYAKEGDETDLFELHGTYLPLDTLRGLCDRFPFNDEMFPFLRLETPLSDWTLPLEWKELDKIFHLGVKELDLVDFALDILIHLHTQNGSRFARWAKPDECVWQAPTGASTITLNSLPHLYSHHFRSEAGQLDNFFLDTLGIQRKCTWENIVDEIKAIKSVGNSDLDTVHRLYKFLYSSNLGPIPREDYGWLLPRRSSYMAARKASGTRRRSSCGPAPPESGRCLLSNPFMKTWKTFFVNLLGVETQTAKMVYEKPTAEETTRLPMEETKDTILAFSSLLASEGTFYDPDPVLQNKVFPVRLPGSGGRVLQNGKVGFAIWDRKPLGDAFLDQGKFLDLSMDLVRDLERFIEWAGLGNRYLLKAVKDFSAVNYSSTRVVTSPRLLVQSKAHALIRIAVTYNSPRVGNAHDQEAFYRYLRESETLETSKITSELHLNQDALLHICEDDSGLKIYIPEDEINQETCFRNKLPQRLCEWLMTDPDTQISNPPPAQAAREAVFPSPAGSLNIPVRPQQDFIAGGPYSLHAFGKLERDRMIGAAGELFISEVFELLSRLRMPTLPGFNIDNWKSTIRQYAANHPEYGDIRRLASPETSDITYNDTDGVLTNLLVAKGYMPTHISSGERIG</sequence>
<dbReference type="Proteomes" id="UP001480595">
    <property type="component" value="Unassembled WGS sequence"/>
</dbReference>
<dbReference type="GeneID" id="92093061"/>
<keyword evidence="2" id="KW-1185">Reference proteome</keyword>
<evidence type="ECO:0000313" key="1">
    <source>
        <dbReference type="EMBL" id="KAK8058141.1"/>
    </source>
</evidence>
<reference evidence="1 2" key="1">
    <citation type="submission" date="2023-01" db="EMBL/GenBank/DDBJ databases">
        <title>Analysis of 21 Apiospora genomes using comparative genomics revels a genus with tremendous synthesis potential of carbohydrate active enzymes and secondary metabolites.</title>
        <authorList>
            <person name="Sorensen T."/>
        </authorList>
    </citation>
    <scope>NUCLEOTIDE SEQUENCE [LARGE SCALE GENOMIC DNA]</scope>
    <source>
        <strain evidence="1 2">CBS 135458</strain>
    </source>
</reference>
<dbReference type="RefSeq" id="XP_066713587.1">
    <property type="nucleotide sequence ID" value="XM_066859998.1"/>
</dbReference>
<gene>
    <name evidence="1" type="ORF">PG994_008589</name>
</gene>
<comment type="caution">
    <text evidence="1">The sequence shown here is derived from an EMBL/GenBank/DDBJ whole genome shotgun (WGS) entry which is preliminary data.</text>
</comment>